<reference evidence="1" key="1">
    <citation type="submission" date="2017-12" db="EMBL/GenBank/DDBJ databases">
        <authorList>
            <person name="Martens C."/>
            <person name="Dahlstrom E."/>
            <person name="Barbian K."/>
            <person name="Sykora L."/>
            <person name="Ricklefs S."/>
            <person name="Bruno D."/>
            <person name="Anzick I."/>
            <person name="Myles I."/>
            <person name="Datta S.K."/>
        </authorList>
    </citation>
    <scope>NUCLEOTIDE SEQUENCE</scope>
    <source>
        <strain evidence="1">AD2</strain>
    </source>
</reference>
<gene>
    <name evidence="1" type="ORF">RADP37_01046</name>
</gene>
<accession>A0A4Y1MVG3</accession>
<dbReference type="RefSeq" id="WP_314215106.1">
    <property type="nucleotide sequence ID" value="NZ_CP025189.1"/>
</dbReference>
<dbReference type="Pfam" id="PF09939">
    <property type="entry name" value="DUF2171"/>
    <property type="match status" value="1"/>
</dbReference>
<dbReference type="AlphaFoldDB" id="A0A4Y1MVG3"/>
<proteinExistence type="predicted"/>
<organism evidence="1">
    <name type="scientific">Roseomonas mucosa</name>
    <dbReference type="NCBI Taxonomy" id="207340"/>
    <lineage>
        <taxon>Bacteria</taxon>
        <taxon>Pseudomonadati</taxon>
        <taxon>Pseudomonadota</taxon>
        <taxon>Alphaproteobacteria</taxon>
        <taxon>Acetobacterales</taxon>
        <taxon>Roseomonadaceae</taxon>
        <taxon>Roseomonas</taxon>
    </lineage>
</organism>
<dbReference type="EMBL" id="CP025189">
    <property type="protein sequence ID" value="AWV21936.1"/>
    <property type="molecule type" value="Genomic_DNA"/>
</dbReference>
<dbReference type="InterPro" id="IPR018684">
    <property type="entry name" value="DUF2171"/>
</dbReference>
<name>A0A4Y1MVG3_9PROT</name>
<sequence length="82" mass="8949">MVDTTMIQEGMAVVDCQGEALGSVDHLDAGRLLLRQQGAGPVRPIPLSEVSEVRGEAVVLQLSRSEVQRLEQRPDRESHTEA</sequence>
<evidence type="ECO:0000313" key="1">
    <source>
        <dbReference type="EMBL" id="AWV21936.1"/>
    </source>
</evidence>
<evidence type="ECO:0008006" key="2">
    <source>
        <dbReference type="Google" id="ProtNLM"/>
    </source>
</evidence>
<protein>
    <recommendedName>
        <fullName evidence="2">DUF2171 domain-containing protein</fullName>
    </recommendedName>
</protein>